<reference evidence="1 2" key="1">
    <citation type="submission" date="2024-01" db="EMBL/GenBank/DDBJ databases">
        <title>Genome assemblies of Stephania.</title>
        <authorList>
            <person name="Yang L."/>
        </authorList>
    </citation>
    <scope>NUCLEOTIDE SEQUENCE [LARGE SCALE GENOMIC DNA]</scope>
    <source>
        <strain evidence="1">JXDWG</strain>
        <tissue evidence="1">Leaf</tissue>
    </source>
</reference>
<gene>
    <name evidence="1" type="ORF">Scep_004875</name>
</gene>
<accession>A0AAP0KT95</accession>
<organism evidence="1 2">
    <name type="scientific">Stephania cephalantha</name>
    <dbReference type="NCBI Taxonomy" id="152367"/>
    <lineage>
        <taxon>Eukaryota</taxon>
        <taxon>Viridiplantae</taxon>
        <taxon>Streptophyta</taxon>
        <taxon>Embryophyta</taxon>
        <taxon>Tracheophyta</taxon>
        <taxon>Spermatophyta</taxon>
        <taxon>Magnoliopsida</taxon>
        <taxon>Ranunculales</taxon>
        <taxon>Menispermaceae</taxon>
        <taxon>Menispermoideae</taxon>
        <taxon>Cissampelideae</taxon>
        <taxon>Stephania</taxon>
    </lineage>
</organism>
<dbReference type="AlphaFoldDB" id="A0AAP0KT95"/>
<evidence type="ECO:0000313" key="1">
    <source>
        <dbReference type="EMBL" id="KAK9158301.1"/>
    </source>
</evidence>
<evidence type="ECO:0000313" key="2">
    <source>
        <dbReference type="Proteomes" id="UP001419268"/>
    </source>
</evidence>
<sequence length="109" mass="12928">MEKLNKNHQWKCKRTENEQFEWCLSESRVEQCEGKEGFFFEHRGVPLLVLQGYSGHSALFGEDEWYFFSLRDRKFRNGSSLIELWVQDIGKRWARISPSSHPEGCKALE</sequence>
<proteinExistence type="predicted"/>
<dbReference type="Proteomes" id="UP001419268">
    <property type="component" value="Unassembled WGS sequence"/>
</dbReference>
<name>A0AAP0KT95_9MAGN</name>
<dbReference type="EMBL" id="JBBNAG010000002">
    <property type="protein sequence ID" value="KAK9158301.1"/>
    <property type="molecule type" value="Genomic_DNA"/>
</dbReference>
<keyword evidence="2" id="KW-1185">Reference proteome</keyword>
<protein>
    <submittedName>
        <fullName evidence="1">Uncharacterized protein</fullName>
    </submittedName>
</protein>
<comment type="caution">
    <text evidence="1">The sequence shown here is derived from an EMBL/GenBank/DDBJ whole genome shotgun (WGS) entry which is preliminary data.</text>
</comment>